<organism evidence="3 4">
    <name type="scientific">Amycolatopsis antarctica</name>
    <dbReference type="NCBI Taxonomy" id="1854586"/>
    <lineage>
        <taxon>Bacteria</taxon>
        <taxon>Bacillati</taxon>
        <taxon>Actinomycetota</taxon>
        <taxon>Actinomycetes</taxon>
        <taxon>Pseudonocardiales</taxon>
        <taxon>Pseudonocardiaceae</taxon>
        <taxon>Amycolatopsis</taxon>
    </lineage>
</organism>
<dbReference type="Proteomes" id="UP000242444">
    <property type="component" value="Unassembled WGS sequence"/>
</dbReference>
<dbReference type="AlphaFoldDB" id="A0A263DAX2"/>
<name>A0A263DAX2_9PSEU</name>
<feature type="transmembrane region" description="Helical" evidence="1">
    <location>
        <begin position="80"/>
        <end position="101"/>
    </location>
</feature>
<dbReference type="OrthoDB" id="3534574at2"/>
<keyword evidence="4" id="KW-1185">Reference proteome</keyword>
<comment type="caution">
    <text evidence="3">The sequence shown here is derived from an EMBL/GenBank/DDBJ whole genome shotgun (WGS) entry which is preliminary data.</text>
</comment>
<reference evidence="3 4" key="1">
    <citation type="submission" date="2017-07" db="EMBL/GenBank/DDBJ databases">
        <title>Amycolatopsis antarcticus sp. nov., isolated from the surface of an Antarcticus brown macroalga.</title>
        <authorList>
            <person name="Wang J."/>
            <person name="Leiva S."/>
            <person name="Huang J."/>
            <person name="Huang Y."/>
        </authorList>
    </citation>
    <scope>NUCLEOTIDE SEQUENCE [LARGE SCALE GENOMIC DNA]</scope>
    <source>
        <strain evidence="3 4">AU-G6</strain>
    </source>
</reference>
<keyword evidence="1" id="KW-1133">Transmembrane helix</keyword>
<feature type="transmembrane region" description="Helical" evidence="1">
    <location>
        <begin position="107"/>
        <end position="124"/>
    </location>
</feature>
<dbReference type="EMBL" id="NKYE01000001">
    <property type="protein sequence ID" value="OZM75319.1"/>
    <property type="molecule type" value="Genomic_DNA"/>
</dbReference>
<evidence type="ECO:0000259" key="2">
    <source>
        <dbReference type="Pfam" id="PF08044"/>
    </source>
</evidence>
<dbReference type="InParanoid" id="A0A263DAX2"/>
<evidence type="ECO:0000313" key="4">
    <source>
        <dbReference type="Proteomes" id="UP000242444"/>
    </source>
</evidence>
<evidence type="ECO:0000256" key="1">
    <source>
        <dbReference type="SAM" id="Phobius"/>
    </source>
</evidence>
<feature type="domain" description="DUF1707" evidence="2">
    <location>
        <begin position="1"/>
        <end position="53"/>
    </location>
</feature>
<keyword evidence="1" id="KW-0472">Membrane</keyword>
<protein>
    <recommendedName>
        <fullName evidence="2">DUF1707 domain-containing protein</fullName>
    </recommendedName>
</protein>
<sequence>MRLSDAERQDALDALAEHMSTGRLDVEEFSNRADRVGTAGMRSDLVPIFADLPHPHPAALGALARPAGDAPEKRTISDRIVPRTVPIATVAAVAFVSVVLLPIAPSLKLVFLLPLVVALLLGLARRPRR</sequence>
<keyword evidence="1" id="KW-0812">Transmembrane</keyword>
<dbReference type="Pfam" id="PF08044">
    <property type="entry name" value="DUF1707"/>
    <property type="match status" value="1"/>
</dbReference>
<proteinExistence type="predicted"/>
<gene>
    <name evidence="3" type="ORF">CFN78_02460</name>
</gene>
<accession>A0A263DAX2</accession>
<evidence type="ECO:0000313" key="3">
    <source>
        <dbReference type="EMBL" id="OZM75319.1"/>
    </source>
</evidence>
<dbReference type="InterPro" id="IPR012551">
    <property type="entry name" value="DUF1707_SHOCT-like"/>
</dbReference>